<dbReference type="InterPro" id="IPR001296">
    <property type="entry name" value="Glyco_trans_1"/>
</dbReference>
<dbReference type="RefSeq" id="WP_160952493.1">
    <property type="nucleotide sequence ID" value="NZ_WWEQ01000009.1"/>
</dbReference>
<gene>
    <name evidence="5" type="ORF">GSY69_03465</name>
</gene>
<evidence type="ECO:0000256" key="1">
    <source>
        <dbReference type="ARBA" id="ARBA00022676"/>
    </source>
</evidence>
<dbReference type="Pfam" id="PF13439">
    <property type="entry name" value="Glyco_transf_4"/>
    <property type="match status" value="1"/>
</dbReference>
<dbReference type="AlphaFoldDB" id="A0A6N9H544"/>
<dbReference type="Proteomes" id="UP000469215">
    <property type="component" value="Unassembled WGS sequence"/>
</dbReference>
<keyword evidence="2 5" id="KW-0808">Transferase</keyword>
<name>A0A6N9H544_9MICO</name>
<evidence type="ECO:0000313" key="6">
    <source>
        <dbReference type="Proteomes" id="UP000469215"/>
    </source>
</evidence>
<dbReference type="PANTHER" id="PTHR12526">
    <property type="entry name" value="GLYCOSYLTRANSFERASE"/>
    <property type="match status" value="1"/>
</dbReference>
<evidence type="ECO:0000259" key="3">
    <source>
        <dbReference type="Pfam" id="PF00534"/>
    </source>
</evidence>
<dbReference type="Pfam" id="PF00534">
    <property type="entry name" value="Glycos_transf_1"/>
    <property type="match status" value="1"/>
</dbReference>
<keyword evidence="6" id="KW-1185">Reference proteome</keyword>
<keyword evidence="1" id="KW-0328">Glycosyltransferase</keyword>
<evidence type="ECO:0000259" key="4">
    <source>
        <dbReference type="Pfam" id="PF13439"/>
    </source>
</evidence>
<organism evidence="5 6">
    <name type="scientific">Brevibacterium rongguiense</name>
    <dbReference type="NCBI Taxonomy" id="2695267"/>
    <lineage>
        <taxon>Bacteria</taxon>
        <taxon>Bacillati</taxon>
        <taxon>Actinomycetota</taxon>
        <taxon>Actinomycetes</taxon>
        <taxon>Micrococcales</taxon>
        <taxon>Brevibacteriaceae</taxon>
        <taxon>Brevibacterium</taxon>
    </lineage>
</organism>
<feature type="domain" description="Glycosyl transferase family 1" evidence="3">
    <location>
        <begin position="198"/>
        <end position="352"/>
    </location>
</feature>
<evidence type="ECO:0000313" key="5">
    <source>
        <dbReference type="EMBL" id="MYM19055.1"/>
    </source>
</evidence>
<comment type="caution">
    <text evidence="5">The sequence shown here is derived from an EMBL/GenBank/DDBJ whole genome shotgun (WGS) entry which is preliminary data.</text>
</comment>
<evidence type="ECO:0000256" key="2">
    <source>
        <dbReference type="ARBA" id="ARBA00022679"/>
    </source>
</evidence>
<dbReference type="GO" id="GO:0016757">
    <property type="term" value="F:glycosyltransferase activity"/>
    <property type="evidence" value="ECO:0007669"/>
    <property type="project" value="UniProtKB-KW"/>
</dbReference>
<protein>
    <submittedName>
        <fullName evidence="5">Glycosyltransferase</fullName>
    </submittedName>
</protein>
<dbReference type="EMBL" id="WWEQ01000009">
    <property type="protein sequence ID" value="MYM19055.1"/>
    <property type="molecule type" value="Genomic_DNA"/>
</dbReference>
<reference evidence="5 6" key="1">
    <citation type="submission" date="2020-01" db="EMBL/GenBank/DDBJ databases">
        <authorList>
            <person name="Deng T."/>
        </authorList>
    </citation>
    <scope>NUCLEOTIDE SEQUENCE [LARGE SCALE GENOMIC DNA]</scope>
    <source>
        <strain evidence="5 6">5221</strain>
    </source>
</reference>
<proteinExistence type="predicted"/>
<dbReference type="Gene3D" id="3.40.50.2000">
    <property type="entry name" value="Glycogen Phosphorylase B"/>
    <property type="match status" value="2"/>
</dbReference>
<dbReference type="SUPFAM" id="SSF53756">
    <property type="entry name" value="UDP-Glycosyltransferase/glycogen phosphorylase"/>
    <property type="match status" value="1"/>
</dbReference>
<dbReference type="InterPro" id="IPR028098">
    <property type="entry name" value="Glyco_trans_4-like_N"/>
</dbReference>
<accession>A0A6N9H544</accession>
<feature type="domain" description="Glycosyltransferase subfamily 4-like N-terminal" evidence="4">
    <location>
        <begin position="9"/>
        <end position="191"/>
    </location>
</feature>
<sequence>MGNDIDRLGGIGRFMHRLSLELFNRGHTVELVGVAPAPAGHYQPMDRPQQITERTLMSSQIPEAWTLKTLEHRLNPARRLRYSRRMRLRREAVDKLRELLPQWGPNTVIICTQVYGMEHMIEAGYDPANPQHPRVIGQYHGSAREAKAIGDMRRVLQSYTGVDRFICLSAADAQEFAAAGLNNVGWIANPVALPTHDAPARRKVFASLGRYDKIKSLDYFLRAWASVADQLPEWSAELYGEGPEREALESLIRELKIPRVTLMGKTDDVGNALSSSSVHILSSQNEGLPIAIVEAGLLGVPSVAFDCAPGVHDLIDDQVDGFIVTQNSVAELADRMRALAQDDTLLSAFSQRIAESSKRYLPENVVAQWEEELRELTF</sequence>